<organism evidence="1 2">
    <name type="scientific">Prosthecodimorpha hirschii</name>
    <dbReference type="NCBI Taxonomy" id="665126"/>
    <lineage>
        <taxon>Bacteria</taxon>
        <taxon>Pseudomonadati</taxon>
        <taxon>Pseudomonadota</taxon>
        <taxon>Alphaproteobacteria</taxon>
        <taxon>Hyphomicrobiales</taxon>
        <taxon>Ancalomicrobiaceae</taxon>
        <taxon>Prosthecodimorpha</taxon>
    </lineage>
</organism>
<reference evidence="1 2" key="2">
    <citation type="submission" date="2015-10" db="EMBL/GenBank/DDBJ databases">
        <title>Draft Genome Sequence of Prosthecomicrobium hirschii ATCC 27832.</title>
        <authorList>
            <person name="Daniel J."/>
            <person name="Givan S.A."/>
            <person name="Brun Y.V."/>
            <person name="Brown P.J."/>
        </authorList>
    </citation>
    <scope>NUCLEOTIDE SEQUENCE [LARGE SCALE GENOMIC DNA]</scope>
    <source>
        <strain evidence="1 2">16</strain>
    </source>
</reference>
<keyword evidence="2" id="KW-1185">Reference proteome</keyword>
<dbReference type="AlphaFoldDB" id="A0A0P6VW66"/>
<comment type="caution">
    <text evidence="1">The sequence shown here is derived from an EMBL/GenBank/DDBJ whole genome shotgun (WGS) entry which is preliminary data.</text>
</comment>
<sequence>MSEIRISAHGVTIGLRDHAGDQIDRVWIESGWQEPAARIAFETVRWGVIAVLGLVTLSGKEGVRLTWYLAPLFAVGFWLKTGGLADRIGRAVSRHRVLMQCGGERVWLFDTGDRDFAEAARALIDAVRAGTEAGRFTLDTERATIRADRA</sequence>
<dbReference type="EMBL" id="LJYW01000001">
    <property type="protein sequence ID" value="KPL55341.1"/>
    <property type="molecule type" value="Genomic_DNA"/>
</dbReference>
<dbReference type="RefSeq" id="WP_054361507.1">
    <property type="nucleotide sequence ID" value="NZ_LJYW01000001.1"/>
</dbReference>
<dbReference type="STRING" id="665126.ABB55_26470"/>
<accession>A0A0P6VW66</accession>
<protein>
    <submittedName>
        <fullName evidence="1">Uncharacterized protein</fullName>
    </submittedName>
</protein>
<dbReference type="Proteomes" id="UP000048984">
    <property type="component" value="Unassembled WGS sequence"/>
</dbReference>
<proteinExistence type="predicted"/>
<name>A0A0P6VW66_9HYPH</name>
<gene>
    <name evidence="1" type="ORF">ABB55_26470</name>
</gene>
<evidence type="ECO:0000313" key="1">
    <source>
        <dbReference type="EMBL" id="KPL55341.1"/>
    </source>
</evidence>
<evidence type="ECO:0000313" key="2">
    <source>
        <dbReference type="Proteomes" id="UP000048984"/>
    </source>
</evidence>
<reference evidence="1 2" key="1">
    <citation type="submission" date="2015-09" db="EMBL/GenBank/DDBJ databases">
        <authorList>
            <person name="Jackson K.R."/>
            <person name="Lunt B.L."/>
            <person name="Fisher J.N.B."/>
            <person name="Gardner A.V."/>
            <person name="Bailey M.E."/>
            <person name="Deus L.M."/>
            <person name="Earl A.S."/>
            <person name="Gibby P.D."/>
            <person name="Hartmann K.A."/>
            <person name="Liu J.E."/>
            <person name="Manci A.M."/>
            <person name="Nielsen D.A."/>
            <person name="Solomon M.B."/>
            <person name="Breakwell D.P."/>
            <person name="Burnett S.H."/>
            <person name="Grose J.H."/>
        </authorList>
    </citation>
    <scope>NUCLEOTIDE SEQUENCE [LARGE SCALE GENOMIC DNA]</scope>
    <source>
        <strain evidence="1 2">16</strain>
    </source>
</reference>